<dbReference type="AlphaFoldDB" id="A0A0F9DDF5"/>
<proteinExistence type="predicted"/>
<sequence>MKVLKAKKLGGDKGYVAGHSLCAMCRSPLQVTGTIRDGMDDGRVMEARKVKCTGKHRHTYTIKRIVG</sequence>
<comment type="caution">
    <text evidence="1">The sequence shown here is derived from an EMBL/GenBank/DDBJ whole genome shotgun (WGS) entry which is preliminary data.</text>
</comment>
<accession>A0A0F9DDF5</accession>
<gene>
    <name evidence="1" type="ORF">LCGC14_2559880</name>
</gene>
<name>A0A0F9DDF5_9ZZZZ</name>
<reference evidence="1" key="1">
    <citation type="journal article" date="2015" name="Nature">
        <title>Complex archaea that bridge the gap between prokaryotes and eukaryotes.</title>
        <authorList>
            <person name="Spang A."/>
            <person name="Saw J.H."/>
            <person name="Jorgensen S.L."/>
            <person name="Zaremba-Niedzwiedzka K."/>
            <person name="Martijn J."/>
            <person name="Lind A.E."/>
            <person name="van Eijk R."/>
            <person name="Schleper C."/>
            <person name="Guy L."/>
            <person name="Ettema T.J."/>
        </authorList>
    </citation>
    <scope>NUCLEOTIDE SEQUENCE</scope>
</reference>
<dbReference type="EMBL" id="LAZR01042228">
    <property type="protein sequence ID" value="KKL10033.1"/>
    <property type="molecule type" value="Genomic_DNA"/>
</dbReference>
<evidence type="ECO:0000313" key="1">
    <source>
        <dbReference type="EMBL" id="KKL10033.1"/>
    </source>
</evidence>
<organism evidence="1">
    <name type="scientific">marine sediment metagenome</name>
    <dbReference type="NCBI Taxonomy" id="412755"/>
    <lineage>
        <taxon>unclassified sequences</taxon>
        <taxon>metagenomes</taxon>
        <taxon>ecological metagenomes</taxon>
    </lineage>
</organism>
<protein>
    <submittedName>
        <fullName evidence="1">Uncharacterized protein</fullName>
    </submittedName>
</protein>